<feature type="domain" description="Calponin-homology (CH)" evidence="6">
    <location>
        <begin position="1"/>
        <end position="87"/>
    </location>
</feature>
<dbReference type="GO" id="GO:0005524">
    <property type="term" value="F:ATP binding"/>
    <property type="evidence" value="ECO:0007669"/>
    <property type="project" value="InterPro"/>
</dbReference>
<reference evidence="7" key="3">
    <citation type="submission" date="2025-09" db="UniProtKB">
        <authorList>
            <consortium name="Ensembl"/>
        </authorList>
    </citation>
    <scope>IDENTIFICATION</scope>
</reference>
<feature type="chain" id="PRO_5029832384" evidence="5">
    <location>
        <begin position="25"/>
        <end position="2204"/>
    </location>
</feature>
<proteinExistence type="inferred from homology"/>
<feature type="compositionally biased region" description="Polar residues" evidence="4">
    <location>
        <begin position="1306"/>
        <end position="1318"/>
    </location>
</feature>
<dbReference type="Gene3D" id="3.40.50.300">
    <property type="entry name" value="P-loop containing nucleotide triphosphate hydrolases"/>
    <property type="match status" value="1"/>
</dbReference>
<evidence type="ECO:0000256" key="3">
    <source>
        <dbReference type="SAM" id="Coils"/>
    </source>
</evidence>
<feature type="compositionally biased region" description="Polar residues" evidence="4">
    <location>
        <begin position="467"/>
        <end position="493"/>
    </location>
</feature>
<feature type="compositionally biased region" description="Low complexity" evidence="4">
    <location>
        <begin position="233"/>
        <end position="243"/>
    </location>
</feature>
<dbReference type="PANTHER" id="PTHR12784:SF18">
    <property type="entry name" value="NEURON NAVIGATOR 3"/>
    <property type="match status" value="1"/>
</dbReference>
<feature type="signal peptide" evidence="5">
    <location>
        <begin position="1"/>
        <end position="24"/>
    </location>
</feature>
<feature type="compositionally biased region" description="Polar residues" evidence="4">
    <location>
        <begin position="1138"/>
        <end position="1158"/>
    </location>
</feature>
<dbReference type="Ensembl" id="ENSSHAT00000002241.2">
    <property type="protein sequence ID" value="ENSSHAP00000002217.2"/>
    <property type="gene ID" value="ENSSHAG00000001971.2"/>
</dbReference>
<organism evidence="7 8">
    <name type="scientific">Sarcophilus harrisii</name>
    <name type="common">Tasmanian devil</name>
    <name type="synonym">Sarcophilus laniarius</name>
    <dbReference type="NCBI Taxonomy" id="9305"/>
    <lineage>
        <taxon>Eukaryota</taxon>
        <taxon>Metazoa</taxon>
        <taxon>Chordata</taxon>
        <taxon>Craniata</taxon>
        <taxon>Vertebrata</taxon>
        <taxon>Euteleostomi</taxon>
        <taxon>Mammalia</taxon>
        <taxon>Metatheria</taxon>
        <taxon>Dasyuromorphia</taxon>
        <taxon>Dasyuridae</taxon>
        <taxon>Sarcophilus</taxon>
    </lineage>
</organism>
<reference evidence="7 8" key="1">
    <citation type="journal article" date="2011" name="Proc. Natl. Acad. Sci. U.S.A.">
        <title>Genetic diversity and population structure of the endangered marsupial Sarcophilus harrisii (Tasmanian devil).</title>
        <authorList>
            <person name="Miller W."/>
            <person name="Hayes V.M."/>
            <person name="Ratan A."/>
            <person name="Petersen D.C."/>
            <person name="Wittekindt N.E."/>
            <person name="Miller J."/>
            <person name="Walenz B."/>
            <person name="Knight J."/>
            <person name="Qi J."/>
            <person name="Zhao F."/>
            <person name="Wang Q."/>
            <person name="Bedoya-Reina O.C."/>
            <person name="Katiyar N."/>
            <person name="Tomsho L.P."/>
            <person name="Kasson L.M."/>
            <person name="Hardie R.A."/>
            <person name="Woodbridge P."/>
            <person name="Tindall E.A."/>
            <person name="Bertelsen M.F."/>
            <person name="Dixon D."/>
            <person name="Pyecroft S."/>
            <person name="Helgen K.M."/>
            <person name="Lesk A.M."/>
            <person name="Pringle T.H."/>
            <person name="Patterson N."/>
            <person name="Zhang Y."/>
            <person name="Kreiss A."/>
            <person name="Woods G.M."/>
            <person name="Jones M.E."/>
            <person name="Schuster S.C."/>
        </authorList>
    </citation>
    <scope>NUCLEOTIDE SEQUENCE [LARGE SCALE GENOMIC DNA]</scope>
</reference>
<evidence type="ECO:0000259" key="6">
    <source>
        <dbReference type="PROSITE" id="PS50021"/>
    </source>
</evidence>
<feature type="compositionally biased region" description="Low complexity" evidence="4">
    <location>
        <begin position="757"/>
        <end position="780"/>
    </location>
</feature>
<feature type="compositionally biased region" description="Basic and acidic residues" evidence="4">
    <location>
        <begin position="342"/>
        <end position="369"/>
    </location>
</feature>
<dbReference type="GeneTree" id="ENSGT00940000158014"/>
<feature type="compositionally biased region" description="Low complexity" evidence="4">
    <location>
        <begin position="1532"/>
        <end position="1549"/>
    </location>
</feature>
<gene>
    <name evidence="7" type="primary">NAV3</name>
</gene>
<feature type="compositionally biased region" description="Low complexity" evidence="4">
    <location>
        <begin position="1031"/>
        <end position="1044"/>
    </location>
</feature>
<feature type="compositionally biased region" description="Low complexity" evidence="4">
    <location>
        <begin position="1685"/>
        <end position="1700"/>
    </location>
</feature>
<keyword evidence="5" id="KW-0732">Signal</keyword>
<dbReference type="Proteomes" id="UP000007648">
    <property type="component" value="Unassembled WGS sequence"/>
</dbReference>
<reference evidence="7" key="2">
    <citation type="submission" date="2025-08" db="UniProtKB">
        <authorList>
            <consortium name="Ensembl"/>
        </authorList>
    </citation>
    <scope>IDENTIFICATION</scope>
</reference>
<feature type="region of interest" description="Disordered" evidence="4">
    <location>
        <begin position="625"/>
        <end position="644"/>
    </location>
</feature>
<dbReference type="Pfam" id="PF00004">
    <property type="entry name" value="AAA"/>
    <property type="match status" value="1"/>
</dbReference>
<keyword evidence="2 3" id="KW-0175">Coiled coil</keyword>
<feature type="compositionally biased region" description="Polar residues" evidence="4">
    <location>
        <begin position="904"/>
        <end position="913"/>
    </location>
</feature>
<feature type="compositionally biased region" description="Low complexity" evidence="4">
    <location>
        <begin position="1160"/>
        <end position="1169"/>
    </location>
</feature>
<protein>
    <submittedName>
        <fullName evidence="7">Neuron navigator 3</fullName>
    </submittedName>
</protein>
<feature type="region of interest" description="Disordered" evidence="4">
    <location>
        <begin position="751"/>
        <end position="1191"/>
    </location>
</feature>
<dbReference type="FunFam" id="3.40.50.300:FF:000316">
    <property type="entry name" value="Putative neuron navigator 3"/>
    <property type="match status" value="1"/>
</dbReference>
<feature type="compositionally biased region" description="Low complexity" evidence="4">
    <location>
        <begin position="1081"/>
        <end position="1098"/>
    </location>
</feature>
<accession>G3VGB3</accession>
<name>G3VGB3_SARHA</name>
<dbReference type="SMART" id="SM00382">
    <property type="entry name" value="AAA"/>
    <property type="match status" value="1"/>
</dbReference>
<feature type="compositionally biased region" description="Basic and acidic residues" evidence="4">
    <location>
        <begin position="816"/>
        <end position="834"/>
    </location>
</feature>
<feature type="compositionally biased region" description="Gly residues" evidence="4">
    <location>
        <begin position="1170"/>
        <end position="1179"/>
    </location>
</feature>
<dbReference type="SUPFAM" id="SSF52540">
    <property type="entry name" value="P-loop containing nucleoside triphosphate hydrolases"/>
    <property type="match status" value="2"/>
</dbReference>
<feature type="region of interest" description="Disordered" evidence="4">
    <location>
        <begin position="1510"/>
        <end position="1604"/>
    </location>
</feature>
<feature type="compositionally biased region" description="Polar residues" evidence="4">
    <location>
        <begin position="1180"/>
        <end position="1191"/>
    </location>
</feature>
<feature type="compositionally biased region" description="Low complexity" evidence="4">
    <location>
        <begin position="1127"/>
        <end position="1137"/>
    </location>
</feature>
<feature type="region of interest" description="Disordered" evidence="4">
    <location>
        <begin position="2180"/>
        <end position="2204"/>
    </location>
</feature>
<feature type="compositionally biased region" description="Low complexity" evidence="4">
    <location>
        <begin position="438"/>
        <end position="447"/>
    </location>
</feature>
<feature type="compositionally biased region" description="Polar residues" evidence="4">
    <location>
        <begin position="177"/>
        <end position="232"/>
    </location>
</feature>
<sequence length="2204" mass="236778">MIFSLIALFIVILFLFLFTSSNLANEKVEDINGCPRSQSQMIENVDVCLSFLAARGVNVQGLSAEEIRNGNLKAILGLFFSLSRYKQQQHHQQQYYQSVVELQQHVSHPSPPAEVGQSKTQQDMQSRLPGPSRVPAASSSSKVQGASNLNRRSQSFNSIDKNKPPHYANGNDKDSSKGPQPSSGVNGNMQHPTSTGQQPVSAIPSPSTSKPWRSKSMNVKHSATSTMLSVKQSSPATSPTPSSERLKPPLAEGVKPPSSGQKSMLEKFKLVNARTALRPPQAPNPVSNDGGRDDDTFFECGELDGFNNGLSGGSTSSSPKVSPKLTPPKAGSKNLSNKKSLLPKDKEEKSRDKNKVCNEKPVKEEKEQVTETTAKKTSKIASLIPKGSKTAAAKKESLIPSSSGIPKPGSKMPTAKQNISPGSVGNKESEKFRTTKGSQSQSVSKSQMTEKSSSTSNCLAPLEGKESSQVTASGSCAMSDSGQNTGNGTVQLPQQQYSHPNTATVAPFIYRTHSENEGTTIIPMESCTSPTKTDLSYSKTAKQCLEEISGEDPETRRMRTVKNIADLRQNLEETMSSLRGTQISHSTLETTFDSTVTTEVNGRSIPSLTSRSTPVTWRLGQASPRLQAGDAPSLGGGYPRSSTSRFIHTDPSRFMYTTPLRRAAVSRLGNISQIDMNEKGSNDLDITSDIDVGGYMSDGDILGKSLRSDDINSGYMTDGGLNLYTRSLNRLPDLATSRDVIQKGLHDATVDADSWDDSSSVSSGLSDTLDNLSTDDLNTGSSVSSYSNMTASSRKNTQLKMDSEKRSVAADTWDNMEEHKKPEEEFDGHIDSSNKWKAAPPGLSEDTEKGGQRAAVSVSQTGSWRRGMSAQGGIPSRHKAGTSGLKTPGKTDDAKASDKGKTTLKGTSIQRSPSDAGKSSGDEGKKPPSGIGRSTATGSFGFKKPGVASSTMITTSGATITSGSATLGKIPKSAAIGGKSNAGRKTSLDGSQNQDDGVLHMSSKTTLQYRSLPRPSKSSTSGIPGRGGHRSSTSSIDSNVSSKSGGATATKLREPSKIGSGRSSPVTINQTDKEKEKVAMSDSESVSLSSSPKSSPTSANACGTQVLRQPGSKYPDIASPTFRRLFGAKAGGKSASAPNSEVGKSSSVMPSPSTTLARQGSLESPSSGTGSLGSAGGQSEGSSPLFNKPSDLTTDVISLSHSLASSPASVHSFTSGGLVWAANLSSSSAGSKDTPSYQSMTSLHTSSESIDLPLSHHGSLSGLTTGTQEVQSLLMRTGSVRSTLSERYTPSSRQASQEEGKEWLRSHSTGGLQDTGNQSPLVSPSAMSSSATGKYHFSNLVSPTNLSQFNLPGPSMMRSNSIPAQDSSFDLYDDSQLCGSATSLEERPRAISHSGSFRDSMEEVHGSSLSLVSSTSSLYSTAEEKAHSEQIHKLRRELVASQEKVATLTSQLSANAHLVAAFEKSLGNMTGRLQSLTMTAEQKESELIELRETIEMLKAQNSAAQAAIQGALNGPDNPPKDLRIRRQHSSESVSSINSATSHSSIGSGNDADSKKKKKKNWLRSSFKQAFGKKKSTKPPSSHSDIEELTDSSLPSSPKLPHSSGDCGICECTEAEAEIILQLKSELREKELKLTDIRLEALSSAHHLDQIREAMNRMQNEIEILKAENDRLKAETGNTGKPARPSSESSSSTSSSSSRQSLGLSLNNLNITDSITSDILLEDATDGTLHKDGRSVKIIVSISKGYGRSKEQKPQAYLIGSIGVSGKTKWDVLDGVIRRLFKEYVFRIDTSTSLGLSSDCIASYCIGDLIRSHSLEVPELLPCGYLVGDNNIITVNLKGVEENSLDSFVFDTLIPKPITQRYFNLLMEHHRIILSGPSGTGKTYLANKLAEYIITKSGRKKTENAIAVFNVDHKSSKELQQYLANLAEQCSADNNGTDLPIVIILDNLHHIGSLSDIFNGFLNCKYNKCPYIIGTMNQGVSSSPNLELHHNFRWVLCANHTEPVKGFLGRYLRRKLIETEIEKNMRNSDLIKIIDWIPKTWHHLNSFLETHSSSDVTIGPRLFLSCPMDVEGARVWFTDLWNYSLVPYLLEAVREGLQMYGKRAQWEDPSKWVLDTYPWSSASLPQEGPALLQLRPEDVGYEGCTLAKEGTTSKHSPQTETEGDPLMNMLMKLQEAANYSSAQSCDSDSTSHHDDILDSSLESTL</sequence>
<keyword evidence="8" id="KW-1185">Reference proteome</keyword>
<dbReference type="InterPro" id="IPR027417">
    <property type="entry name" value="P-loop_NTPase"/>
</dbReference>
<feature type="compositionally biased region" description="Polar residues" evidence="4">
    <location>
        <begin position="781"/>
        <end position="800"/>
    </location>
</feature>
<feature type="region of interest" description="Disordered" evidence="4">
    <location>
        <begin position="1669"/>
        <end position="1700"/>
    </location>
</feature>
<feature type="compositionally biased region" description="Low complexity" evidence="4">
    <location>
        <begin position="1319"/>
        <end position="1329"/>
    </location>
</feature>
<feature type="compositionally biased region" description="Low complexity" evidence="4">
    <location>
        <begin position="948"/>
        <end position="966"/>
    </location>
</feature>
<dbReference type="PROSITE" id="PS50021">
    <property type="entry name" value="CH"/>
    <property type="match status" value="1"/>
</dbReference>
<feature type="compositionally biased region" description="Polar residues" evidence="4">
    <location>
        <begin position="1061"/>
        <end position="1070"/>
    </location>
</feature>
<dbReference type="InterPro" id="IPR003959">
    <property type="entry name" value="ATPase_AAA_core"/>
</dbReference>
<dbReference type="GO" id="GO:0016887">
    <property type="term" value="F:ATP hydrolysis activity"/>
    <property type="evidence" value="ECO:0007669"/>
    <property type="project" value="InterPro"/>
</dbReference>
<feature type="region of interest" description="Disordered" evidence="4">
    <location>
        <begin position="1225"/>
        <end position="1250"/>
    </location>
</feature>
<dbReference type="HOGENOM" id="CLU_001002_2_1_1"/>
<dbReference type="InterPro" id="IPR036872">
    <property type="entry name" value="CH_dom_sf"/>
</dbReference>
<feature type="compositionally biased region" description="Basic and acidic residues" evidence="4">
    <location>
        <begin position="1296"/>
        <end position="1305"/>
    </location>
</feature>
<feature type="compositionally biased region" description="Low complexity" evidence="4">
    <location>
        <begin position="313"/>
        <end position="340"/>
    </location>
</feature>
<feature type="compositionally biased region" description="Low complexity" evidence="4">
    <location>
        <begin position="399"/>
        <end position="413"/>
    </location>
</feature>
<feature type="compositionally biased region" description="Polar residues" evidence="4">
    <location>
        <begin position="1225"/>
        <end position="1249"/>
    </location>
</feature>
<dbReference type="InterPro" id="IPR057568">
    <property type="entry name" value="CortBP2_NAV1-like_AAA_lid"/>
</dbReference>
<comment type="similarity">
    <text evidence="1">Belongs to the Nav/unc-53 family.</text>
</comment>
<dbReference type="InterPro" id="IPR003593">
    <property type="entry name" value="AAA+_ATPase"/>
</dbReference>
<dbReference type="PANTHER" id="PTHR12784">
    <property type="entry name" value="STEERIN"/>
    <property type="match status" value="1"/>
</dbReference>
<dbReference type="GO" id="GO:0022008">
    <property type="term" value="P:neurogenesis"/>
    <property type="evidence" value="ECO:0007669"/>
    <property type="project" value="InterPro"/>
</dbReference>
<feature type="region of interest" description="Disordered" evidence="4">
    <location>
        <begin position="106"/>
        <end position="493"/>
    </location>
</feature>
<feature type="compositionally biased region" description="Polar residues" evidence="4">
    <location>
        <begin position="1281"/>
        <end position="1295"/>
    </location>
</feature>
<feature type="compositionally biased region" description="Polar residues" evidence="4">
    <location>
        <begin position="137"/>
        <end position="159"/>
    </location>
</feature>
<dbReference type="Pfam" id="PF23092">
    <property type="entry name" value="Ubiquitin_6"/>
    <property type="match status" value="1"/>
</dbReference>
<feature type="compositionally biased region" description="Polar residues" evidence="4">
    <location>
        <begin position="449"/>
        <end position="458"/>
    </location>
</feature>
<evidence type="ECO:0000313" key="8">
    <source>
        <dbReference type="Proteomes" id="UP000007648"/>
    </source>
</evidence>
<feature type="region of interest" description="Disordered" evidence="4">
    <location>
        <begin position="1281"/>
        <end position="1329"/>
    </location>
</feature>
<evidence type="ECO:0000256" key="5">
    <source>
        <dbReference type="SAM" id="SignalP"/>
    </source>
</evidence>
<evidence type="ECO:0000256" key="4">
    <source>
        <dbReference type="SAM" id="MobiDB-lite"/>
    </source>
</evidence>
<evidence type="ECO:0000256" key="2">
    <source>
        <dbReference type="ARBA" id="ARBA00023054"/>
    </source>
</evidence>
<dbReference type="InterPro" id="IPR001715">
    <property type="entry name" value="CH_dom"/>
</dbReference>
<evidence type="ECO:0000256" key="1">
    <source>
        <dbReference type="ARBA" id="ARBA00006255"/>
    </source>
</evidence>
<dbReference type="SUPFAM" id="SSF47576">
    <property type="entry name" value="Calponin-homology domain, CH-domain"/>
    <property type="match status" value="1"/>
</dbReference>
<dbReference type="CDD" id="cd00009">
    <property type="entry name" value="AAA"/>
    <property type="match status" value="1"/>
</dbReference>
<feature type="coiled-coil region" evidence="3">
    <location>
        <begin position="1424"/>
        <end position="1507"/>
    </location>
</feature>
<feature type="compositionally biased region" description="Low complexity" evidence="4">
    <location>
        <begin position="1591"/>
        <end position="1603"/>
    </location>
</feature>
<dbReference type="Gene3D" id="1.10.418.10">
    <property type="entry name" value="Calponin-like domain"/>
    <property type="match status" value="1"/>
</dbReference>
<dbReference type="Pfam" id="PF25408">
    <property type="entry name" value="AAA_lid_NAV1"/>
    <property type="match status" value="1"/>
</dbReference>
<dbReference type="InterPro" id="IPR039041">
    <property type="entry name" value="Nav/unc-53"/>
</dbReference>
<evidence type="ECO:0000313" key="7">
    <source>
        <dbReference type="Ensembl" id="ENSSHAP00000002217.2"/>
    </source>
</evidence>
<dbReference type="InterPro" id="IPR057126">
    <property type="entry name" value="NAV1-like_ubiquitin-like"/>
</dbReference>
<feature type="compositionally biased region" description="Basic and acidic residues" evidence="4">
    <location>
        <begin position="889"/>
        <end position="901"/>
    </location>
</feature>